<dbReference type="Proteomes" id="UP001333110">
    <property type="component" value="Unassembled WGS sequence"/>
</dbReference>
<feature type="compositionally biased region" description="Polar residues" evidence="1">
    <location>
        <begin position="651"/>
        <end position="660"/>
    </location>
</feature>
<evidence type="ECO:0000313" key="4">
    <source>
        <dbReference type="Proteomes" id="UP001333110"/>
    </source>
</evidence>
<keyword evidence="2" id="KW-0812">Transmembrane</keyword>
<protein>
    <submittedName>
        <fullName evidence="3">Uncharacterized protein</fullName>
    </submittedName>
</protein>
<comment type="caution">
    <text evidence="3">The sequence shown here is derived from an EMBL/GenBank/DDBJ whole genome shotgun (WGS) entry which is preliminary data.</text>
</comment>
<accession>A0AAN7MK23</accession>
<dbReference type="PANTHER" id="PTHR33332">
    <property type="entry name" value="REVERSE TRANSCRIPTASE DOMAIN-CONTAINING PROTEIN"/>
    <property type="match status" value="1"/>
</dbReference>
<feature type="region of interest" description="Disordered" evidence="1">
    <location>
        <begin position="43"/>
        <end position="64"/>
    </location>
</feature>
<organism evidence="3 4">
    <name type="scientific">Mycteria americana</name>
    <name type="common">Wood stork</name>
    <dbReference type="NCBI Taxonomy" id="33587"/>
    <lineage>
        <taxon>Eukaryota</taxon>
        <taxon>Metazoa</taxon>
        <taxon>Chordata</taxon>
        <taxon>Craniata</taxon>
        <taxon>Vertebrata</taxon>
        <taxon>Euteleostomi</taxon>
        <taxon>Archelosauria</taxon>
        <taxon>Archosauria</taxon>
        <taxon>Dinosauria</taxon>
        <taxon>Saurischia</taxon>
        <taxon>Theropoda</taxon>
        <taxon>Coelurosauria</taxon>
        <taxon>Aves</taxon>
        <taxon>Neognathae</taxon>
        <taxon>Neoaves</taxon>
        <taxon>Aequornithes</taxon>
        <taxon>Ciconiiformes</taxon>
        <taxon>Ciconiidae</taxon>
        <taxon>Mycteria</taxon>
    </lineage>
</organism>
<reference evidence="3 4" key="1">
    <citation type="journal article" date="2023" name="J. Hered.">
        <title>Chromosome-level genome of the wood stork (Mycteria americana) provides insight into avian chromosome evolution.</title>
        <authorList>
            <person name="Flamio R. Jr."/>
            <person name="Ramstad K.M."/>
        </authorList>
    </citation>
    <scope>NUCLEOTIDE SEQUENCE [LARGE SCALE GENOMIC DNA]</scope>
    <source>
        <strain evidence="3">JAX WOST 10</strain>
    </source>
</reference>
<feature type="region of interest" description="Disordered" evidence="1">
    <location>
        <begin position="1"/>
        <end position="25"/>
    </location>
</feature>
<sequence>MKSRNSSVQDKPRQPEPAVVQQCGRKNKSLRAALVTQQALAAQAQPAPAITKQPDCRQRDHMETNGPSLVSAWLNHILQPTLYSTAPYEIKTAIRRATMTTEQFRNASPLFQEQKVKSVAIPIKGVSNIVGESGKTSLTPLESGTFSNFLPHTGNGRVTRTPQGSRQVILQMTVIFVISIMIFILICHYCNFFFFLMLMLRCPVWAPQYKTDMELLEKAQQRATKMSKRLKHLYDEERLRDLGLDKRNLREDLINVYKYLKEGCKEDGARLFSVVPSARTRSNGHKLKHRRFHLSIRKHFFTVTEHWNRQLRGVMDSPPLEIFKSHLDMDLSNWLLHTGLLGLETSPHIHHIFLARPPTSPHSHCTGLVRLLISPHIHCIARWELLFCPQWAILAHSHKRAHEVFCPCGSIDLFVMADCLQEDYPGEKCACLAAQNWLEQQFDSLEGRDGIQKDLDRLEGWAHANLVKFNKAKCSPAEKDLEILLDEKLDMSWQCALGAQKANRILGCIQRSMTSRSREGILPLYSTLVVLPSLQKSKTSACSRYPPSDDADWLERAILRFRPRPGPVRTLLKGPFDLKNEKGKDIVRRFGILNVSPPERESTTTSIYRTIPTTVHLIARKLSSRSTNRWLLRSHARTSWKRVNPNPPPAGSQSLKSTLGEQGGRYSESYQSVTYQRNNTKASKQSDTTIKETVSTEEFINTQSTFAYRHQTQLHSSIQPVLERFRTTV</sequence>
<feature type="region of interest" description="Disordered" evidence="1">
    <location>
        <begin position="640"/>
        <end position="663"/>
    </location>
</feature>
<evidence type="ECO:0000313" key="3">
    <source>
        <dbReference type="EMBL" id="KAK4808185.1"/>
    </source>
</evidence>
<evidence type="ECO:0000256" key="1">
    <source>
        <dbReference type="SAM" id="MobiDB-lite"/>
    </source>
</evidence>
<feature type="compositionally biased region" description="Basic and acidic residues" evidence="1">
    <location>
        <begin position="54"/>
        <end position="63"/>
    </location>
</feature>
<evidence type="ECO:0000256" key="2">
    <source>
        <dbReference type="SAM" id="Phobius"/>
    </source>
</evidence>
<name>A0AAN7MK23_MYCAM</name>
<keyword evidence="4" id="KW-1185">Reference proteome</keyword>
<gene>
    <name evidence="3" type="ORF">QYF61_001217</name>
</gene>
<feature type="transmembrane region" description="Helical" evidence="2">
    <location>
        <begin position="174"/>
        <end position="200"/>
    </location>
</feature>
<keyword evidence="2" id="KW-0472">Membrane</keyword>
<keyword evidence="2" id="KW-1133">Transmembrane helix</keyword>
<proteinExistence type="predicted"/>
<dbReference type="EMBL" id="JAUNZN010000025">
    <property type="protein sequence ID" value="KAK4808185.1"/>
    <property type="molecule type" value="Genomic_DNA"/>
</dbReference>
<dbReference type="AlphaFoldDB" id="A0AAN7MK23"/>